<feature type="binding site" evidence="5">
    <location>
        <position position="229"/>
    </location>
    <ligand>
        <name>substrate</name>
    </ligand>
</feature>
<dbReference type="GO" id="GO:0005634">
    <property type="term" value="C:nucleus"/>
    <property type="evidence" value="ECO:0007669"/>
    <property type="project" value="UniProtKB-SubCell"/>
</dbReference>
<feature type="binding site" evidence="5">
    <location>
        <begin position="253"/>
        <end position="255"/>
    </location>
    <ligand>
        <name>substrate</name>
    </ligand>
</feature>
<feature type="site" description="Important for substrate specificity" evidence="5">
    <location>
        <position position="266"/>
    </location>
</feature>
<comment type="function">
    <text evidence="5">Catalyzes the reversible phosphorylation of S-methyl-5'-thioadenosine (MTA) to adenine and 5-methylthioribose-1-phosphate. Involved in the breakdown of MTA, a major by-product of polyamine biosynthesis. Responsible for the first step in the methionine salvage pathway after MTA has been generated from S-adenosylmethionine. Has broad substrate specificity with 6-aminopurine nucleosides as preferred substrates.</text>
</comment>
<keyword evidence="4 5" id="KW-0539">Nucleus</keyword>
<evidence type="ECO:0000256" key="1">
    <source>
        <dbReference type="ARBA" id="ARBA00022676"/>
    </source>
</evidence>
<keyword evidence="1 5" id="KW-0328">Glycosyltransferase</keyword>
<feature type="domain" description="Nucleoside phosphorylase" evidence="7">
    <location>
        <begin position="35"/>
        <end position="288"/>
    </location>
</feature>
<dbReference type="PANTHER" id="PTHR42679">
    <property type="entry name" value="S-METHYL-5'-THIOADENOSINE PHOSPHORYLASE"/>
    <property type="match status" value="1"/>
</dbReference>
<comment type="subunit">
    <text evidence="5">Homotrimer.</text>
</comment>
<dbReference type="HAMAP" id="MF_01963">
    <property type="entry name" value="MTAP"/>
    <property type="match status" value="1"/>
</dbReference>
<evidence type="ECO:0000256" key="2">
    <source>
        <dbReference type="ARBA" id="ARBA00022679"/>
    </source>
</evidence>
<evidence type="ECO:0000313" key="9">
    <source>
        <dbReference type="Proteomes" id="UP000321518"/>
    </source>
</evidence>
<organism evidence="8 9">
    <name type="scientific">Rhodotorula toruloides</name>
    <name type="common">Yeast</name>
    <name type="synonym">Rhodosporidium toruloides</name>
    <dbReference type="NCBI Taxonomy" id="5286"/>
    <lineage>
        <taxon>Eukaryota</taxon>
        <taxon>Fungi</taxon>
        <taxon>Dikarya</taxon>
        <taxon>Basidiomycota</taxon>
        <taxon>Pucciniomycotina</taxon>
        <taxon>Microbotryomycetes</taxon>
        <taxon>Sporidiobolales</taxon>
        <taxon>Sporidiobolaceae</taxon>
        <taxon>Rhodotorula</taxon>
    </lineage>
</organism>
<comment type="subcellular location">
    <subcellularLocation>
        <location evidence="5">Cytoplasm</location>
    </subcellularLocation>
    <subcellularLocation>
        <location evidence="5">Nucleus</location>
    </subcellularLocation>
</comment>
<dbReference type="GO" id="GO:0005829">
    <property type="term" value="C:cytosol"/>
    <property type="evidence" value="ECO:0007669"/>
    <property type="project" value="TreeGrafter"/>
</dbReference>
<feature type="binding site" evidence="5">
    <location>
        <begin position="118"/>
        <end position="119"/>
    </location>
    <ligand>
        <name>phosphate</name>
        <dbReference type="ChEBI" id="CHEBI:43474"/>
    </ligand>
</feature>
<protein>
    <recommendedName>
        <fullName evidence="5">S-methyl-5'-thioadenosine phosphorylase</fullName>
        <ecNumber evidence="5">2.4.2.28</ecNumber>
    </recommendedName>
    <alternativeName>
        <fullName evidence="5">5'-methylthioadenosine phosphorylase</fullName>
        <shortName evidence="5">MTA phosphorylase</shortName>
        <shortName evidence="5">MTAP</shortName>
        <shortName evidence="5">MTAPase</shortName>
    </alternativeName>
</protein>
<dbReference type="FunFam" id="3.40.50.1580:FF:000008">
    <property type="entry name" value="S-methyl-5'-thioadenosine phosphorylase"/>
    <property type="match status" value="1"/>
</dbReference>
<dbReference type="AlphaFoldDB" id="A0A511KQW9"/>
<dbReference type="Proteomes" id="UP000321518">
    <property type="component" value="Unassembled WGS sequence"/>
</dbReference>
<evidence type="ECO:0000256" key="5">
    <source>
        <dbReference type="HAMAP-Rule" id="MF_03155"/>
    </source>
</evidence>
<feature type="compositionally biased region" description="Basic and acidic residues" evidence="6">
    <location>
        <begin position="361"/>
        <end position="370"/>
    </location>
</feature>
<dbReference type="EMBL" id="BJWK01000026">
    <property type="protein sequence ID" value="GEM12770.1"/>
    <property type="molecule type" value="Genomic_DNA"/>
</dbReference>
<reference evidence="8 9" key="1">
    <citation type="submission" date="2019-07" db="EMBL/GenBank/DDBJ databases">
        <title>Rhodotorula toruloides NBRC10032 genome sequencing.</title>
        <authorList>
            <person name="Shida Y."/>
            <person name="Takaku H."/>
            <person name="Ogasawara W."/>
            <person name="Mori K."/>
        </authorList>
    </citation>
    <scope>NUCLEOTIDE SEQUENCE [LARGE SCALE GENOMIC DNA]</scope>
    <source>
        <strain evidence="8 9">NBRC10032</strain>
    </source>
</reference>
<gene>
    <name evidence="8" type="ORF">Rt10032_c26g6787</name>
</gene>
<dbReference type="GO" id="GO:0017061">
    <property type="term" value="F:S-methyl-5-thioadenosine phosphorylase activity"/>
    <property type="evidence" value="ECO:0007669"/>
    <property type="project" value="UniProtKB-UniRule"/>
</dbReference>
<dbReference type="UniPathway" id="UPA00904">
    <property type="reaction ID" value="UER00873"/>
</dbReference>
<keyword evidence="2 5" id="KW-0808">Transferase</keyword>
<accession>A0A511KQW9</accession>
<keyword evidence="3 5" id="KW-0660">Purine salvage</keyword>
<dbReference type="PANTHER" id="PTHR42679:SF2">
    <property type="entry name" value="S-METHYL-5'-THIOADENOSINE PHOSPHORYLASE"/>
    <property type="match status" value="1"/>
</dbReference>
<dbReference type="Pfam" id="PF01048">
    <property type="entry name" value="PNP_UDP_1"/>
    <property type="match status" value="1"/>
</dbReference>
<evidence type="ECO:0000259" key="7">
    <source>
        <dbReference type="Pfam" id="PF01048"/>
    </source>
</evidence>
<dbReference type="GO" id="GO:0019509">
    <property type="term" value="P:L-methionine salvage from methylthioadenosine"/>
    <property type="evidence" value="ECO:0007669"/>
    <property type="project" value="UniProtKB-UniRule"/>
</dbReference>
<comment type="similarity">
    <text evidence="5">Belongs to the PNP/MTAP phosphorylase family. MTAP subfamily.</text>
</comment>
<feature type="region of interest" description="Disordered" evidence="6">
    <location>
        <begin position="339"/>
        <end position="370"/>
    </location>
</feature>
<evidence type="ECO:0000313" key="8">
    <source>
        <dbReference type="EMBL" id="GEM12770.1"/>
    </source>
</evidence>
<evidence type="ECO:0000256" key="3">
    <source>
        <dbReference type="ARBA" id="ARBA00022726"/>
    </source>
</evidence>
<dbReference type="GO" id="GO:0006166">
    <property type="term" value="P:purine ribonucleoside salvage"/>
    <property type="evidence" value="ECO:0007669"/>
    <property type="project" value="UniProtKB-KW"/>
</dbReference>
<dbReference type="InterPro" id="IPR018099">
    <property type="entry name" value="Purine_phosphorylase-2_CS"/>
</dbReference>
<keyword evidence="5" id="KW-0963">Cytoplasm</keyword>
<sequence>MPSVSPSHYTMDNAPLIGTDTAFHGSGVAHPLTRVIGGSGLYKLDNLEIVKTINPVTPWGPPSSPITIASLSTPEGPVTLAFLARHGPHHNIPPSNVPSRANIAALKRIGVKAIVSFSAVGSLREEIRPGDIIIPDQIIDRTKGIRPSTYFDRTMVGHAMFGEPFDVQLREFIVPHVKDAINTFKGHINPSDEPRLHTKKTVVVMEGPQFSTRAESNMYRLWGGDIINMSALPEAKLAREAELSYALVTTSTDYDAWRVDAAPVTVEEVMKTLRTNAELSKHITASILGAVHTAVKSGQIQGQAGQMQYSLMTPHKEVGADELHRLTYLLPNYFNYPDPAAERRSRSRARIDVDMDDYTGGEEHAPRGRQ</sequence>
<evidence type="ECO:0000256" key="4">
    <source>
        <dbReference type="ARBA" id="ARBA00023242"/>
    </source>
</evidence>
<feature type="compositionally biased region" description="Basic and acidic residues" evidence="6">
    <location>
        <begin position="340"/>
        <end position="353"/>
    </location>
</feature>
<comment type="caution">
    <text evidence="8">The sequence shown here is derived from an EMBL/GenBank/DDBJ whole genome shotgun (WGS) entry which is preliminary data.</text>
</comment>
<proteinExistence type="inferred from homology"/>
<dbReference type="SUPFAM" id="SSF53167">
    <property type="entry name" value="Purine and uridine phosphorylases"/>
    <property type="match status" value="1"/>
</dbReference>
<comment type="pathway">
    <text evidence="5">Amino-acid biosynthesis; L-methionine biosynthesis via salvage pathway; S-methyl-5-thio-alpha-D-ribose 1-phosphate from S-methyl-5'-thioadenosine (phosphorylase route): step 1/1.</text>
</comment>
<feature type="binding site" evidence="5">
    <location>
        <position position="230"/>
    </location>
    <ligand>
        <name>phosphate</name>
        <dbReference type="ChEBI" id="CHEBI:43474"/>
    </ligand>
</feature>
<dbReference type="PROSITE" id="PS01240">
    <property type="entry name" value="PNP_MTAP_2"/>
    <property type="match status" value="1"/>
</dbReference>
<dbReference type="InterPro" id="IPR035994">
    <property type="entry name" value="Nucleoside_phosphorylase_sf"/>
</dbReference>
<name>A0A511KQW9_RHOTO</name>
<feature type="binding site" evidence="5">
    <location>
        <position position="39"/>
    </location>
    <ligand>
        <name>phosphate</name>
        <dbReference type="ChEBI" id="CHEBI:43474"/>
    </ligand>
</feature>
<dbReference type="OrthoDB" id="431409at2759"/>
<feature type="binding site" evidence="5">
    <location>
        <begin position="85"/>
        <end position="86"/>
    </location>
    <ligand>
        <name>phosphate</name>
        <dbReference type="ChEBI" id="CHEBI:43474"/>
    </ligand>
</feature>
<feature type="site" description="Important for substrate specificity" evidence="5">
    <location>
        <position position="211"/>
    </location>
</feature>
<dbReference type="InterPro" id="IPR010044">
    <property type="entry name" value="MTAP"/>
</dbReference>
<dbReference type="InterPro" id="IPR000845">
    <property type="entry name" value="Nucleoside_phosphorylase_d"/>
</dbReference>
<dbReference type="EC" id="2.4.2.28" evidence="5"/>
<dbReference type="CDD" id="cd09010">
    <property type="entry name" value="MTAP_SsMTAPII_like_MTIP"/>
    <property type="match status" value="1"/>
</dbReference>
<evidence type="ECO:0000256" key="6">
    <source>
        <dbReference type="SAM" id="MobiDB-lite"/>
    </source>
</evidence>
<dbReference type="Gene3D" id="3.40.50.1580">
    <property type="entry name" value="Nucleoside phosphorylase domain"/>
    <property type="match status" value="1"/>
</dbReference>
<comment type="catalytic activity">
    <reaction evidence="5">
        <text>S-methyl-5'-thioadenosine + phosphate = 5-(methylsulfanyl)-alpha-D-ribose 1-phosphate + adenine</text>
        <dbReference type="Rhea" id="RHEA:11852"/>
        <dbReference type="ChEBI" id="CHEBI:16708"/>
        <dbReference type="ChEBI" id="CHEBI:17509"/>
        <dbReference type="ChEBI" id="CHEBI:43474"/>
        <dbReference type="ChEBI" id="CHEBI:58533"/>
        <dbReference type="EC" id="2.4.2.28"/>
    </reaction>
</comment>